<protein>
    <recommendedName>
        <fullName evidence="10">G-protein coupled receptors family 1 profile domain-containing protein</fullName>
    </recommendedName>
</protein>
<keyword evidence="2 8" id="KW-0812">Transmembrane</keyword>
<evidence type="ECO:0000256" key="8">
    <source>
        <dbReference type="RuleBase" id="RU000688"/>
    </source>
</evidence>
<feature type="domain" description="G-protein coupled receptors family 1 profile" evidence="10">
    <location>
        <begin position="175"/>
        <end position="457"/>
    </location>
</feature>
<dbReference type="EMBL" id="CAJNOQ010000698">
    <property type="protein sequence ID" value="CAF0829101.1"/>
    <property type="molecule type" value="Genomic_DNA"/>
</dbReference>
<keyword evidence="4 8" id="KW-0297">G-protein coupled receptor</keyword>
<dbReference type="Pfam" id="PF00001">
    <property type="entry name" value="7tm_1"/>
    <property type="match status" value="1"/>
</dbReference>
<evidence type="ECO:0000256" key="7">
    <source>
        <dbReference type="ARBA" id="ARBA00023224"/>
    </source>
</evidence>
<comment type="subcellular location">
    <subcellularLocation>
        <location evidence="1">Membrane</location>
        <topology evidence="1">Multi-pass membrane protein</topology>
    </subcellularLocation>
</comment>
<dbReference type="AlphaFoldDB" id="A0A813UW93"/>
<feature type="transmembrane region" description="Helical" evidence="9">
    <location>
        <begin position="275"/>
        <end position="300"/>
    </location>
</feature>
<gene>
    <name evidence="11" type="ORF">GPM918_LOCUS4958</name>
    <name evidence="12" type="ORF">SRO942_LOCUS4959</name>
</gene>
<evidence type="ECO:0000259" key="10">
    <source>
        <dbReference type="PROSITE" id="PS50262"/>
    </source>
</evidence>
<dbReference type="SMART" id="SM01381">
    <property type="entry name" value="7TM_GPCR_Srsx"/>
    <property type="match status" value="1"/>
</dbReference>
<keyword evidence="7 8" id="KW-0807">Transducer</keyword>
<evidence type="ECO:0000256" key="1">
    <source>
        <dbReference type="ARBA" id="ARBA00004141"/>
    </source>
</evidence>
<evidence type="ECO:0000313" key="11">
    <source>
        <dbReference type="EMBL" id="CAF0829101.1"/>
    </source>
</evidence>
<evidence type="ECO:0000256" key="9">
    <source>
        <dbReference type="SAM" id="Phobius"/>
    </source>
</evidence>
<sequence length="571" mass="66007">MDQSLQVSRSYSMATGLTNEQSYNSINLSGAIQNDPGLLAEYIKQQNASKLNTIIPPPTTTSKNQMYTISENIIDEQVTLSSWADYQRNYYDMNLSQTSSEQQAPFRSSQSSYANLLSRLAASISNVQYLHLLSTMVYNMTNNTHDDISHYDETYSSLIFFTIVYVLVLISGLVGNLIVLYVILKNKDLKHFTNYFFANLSIADVFVLVFCIPTALHDIWAEDQWYLGKFFCLTNQYIESCATSISSLTITAISFERFIAICQPFKVHDIFNETLTLVTIFLIWAIAIIFSLPFLIFSVYDPNFDKSDHVNITDKIVLCHLDANSTTARTCITWFIIVLIFIPFFILTFIYARIVLELARHHRTSLNNIDDDTNGDTRSHSFLAYKRFEQKRLNTVIICVVTVAFFACQFPVRIIQLIDMYARIRNETYLPHLAWIWMWKLSKLLFFANFTANPIIYNILSTKFRRSCRRLFQMNRSMSLSNSSRKASITSYLYSSIYNRKKQSKYNAGNNKDMNNINFNNNNNNNNQNLINDYDMCSRDLVTLGLNEDGNCTIRKQQQIPLRAFVEEEDK</sequence>
<dbReference type="PROSITE" id="PS50262">
    <property type="entry name" value="G_PROTEIN_RECEP_F1_2"/>
    <property type="match status" value="1"/>
</dbReference>
<comment type="caution">
    <text evidence="11">The sequence shown here is derived from an EMBL/GenBank/DDBJ whole genome shotgun (WGS) entry which is preliminary data.</text>
</comment>
<keyword evidence="5 9" id="KW-0472">Membrane</keyword>
<keyword evidence="13" id="KW-1185">Reference proteome</keyword>
<feature type="transmembrane region" description="Helical" evidence="9">
    <location>
        <begin position="435"/>
        <end position="460"/>
    </location>
</feature>
<feature type="transmembrane region" description="Helical" evidence="9">
    <location>
        <begin position="236"/>
        <end position="255"/>
    </location>
</feature>
<dbReference type="PROSITE" id="PS00237">
    <property type="entry name" value="G_PROTEIN_RECEP_F1_1"/>
    <property type="match status" value="1"/>
</dbReference>
<feature type="transmembrane region" description="Helical" evidence="9">
    <location>
        <begin position="196"/>
        <end position="216"/>
    </location>
</feature>
<accession>A0A813UW93</accession>
<dbReference type="Proteomes" id="UP000681722">
    <property type="component" value="Unassembled WGS sequence"/>
</dbReference>
<dbReference type="GO" id="GO:0004930">
    <property type="term" value="F:G protein-coupled receptor activity"/>
    <property type="evidence" value="ECO:0007669"/>
    <property type="project" value="UniProtKB-KW"/>
</dbReference>
<keyword evidence="6 8" id="KW-0675">Receptor</keyword>
<evidence type="ECO:0000256" key="4">
    <source>
        <dbReference type="ARBA" id="ARBA00023040"/>
    </source>
</evidence>
<dbReference type="Gene3D" id="1.20.1070.10">
    <property type="entry name" value="Rhodopsin 7-helix transmembrane proteins"/>
    <property type="match status" value="1"/>
</dbReference>
<feature type="transmembrane region" description="Helical" evidence="9">
    <location>
        <begin position="158"/>
        <end position="184"/>
    </location>
</feature>
<dbReference type="SUPFAM" id="SSF81321">
    <property type="entry name" value="Family A G protein-coupled receptor-like"/>
    <property type="match status" value="1"/>
</dbReference>
<evidence type="ECO:0000256" key="6">
    <source>
        <dbReference type="ARBA" id="ARBA00023170"/>
    </source>
</evidence>
<dbReference type="EMBL" id="CAJOBC010000698">
    <property type="protein sequence ID" value="CAF3616130.1"/>
    <property type="molecule type" value="Genomic_DNA"/>
</dbReference>
<dbReference type="PANTHER" id="PTHR24243:SF208">
    <property type="entry name" value="PYROKININ-1 RECEPTOR"/>
    <property type="match status" value="1"/>
</dbReference>
<evidence type="ECO:0000313" key="12">
    <source>
        <dbReference type="EMBL" id="CAF3616130.1"/>
    </source>
</evidence>
<evidence type="ECO:0000256" key="3">
    <source>
        <dbReference type="ARBA" id="ARBA00022989"/>
    </source>
</evidence>
<dbReference type="Proteomes" id="UP000663829">
    <property type="component" value="Unassembled WGS sequence"/>
</dbReference>
<dbReference type="OrthoDB" id="10036964at2759"/>
<keyword evidence="3 9" id="KW-1133">Transmembrane helix</keyword>
<organism evidence="11 13">
    <name type="scientific">Didymodactylos carnosus</name>
    <dbReference type="NCBI Taxonomy" id="1234261"/>
    <lineage>
        <taxon>Eukaryota</taxon>
        <taxon>Metazoa</taxon>
        <taxon>Spiralia</taxon>
        <taxon>Gnathifera</taxon>
        <taxon>Rotifera</taxon>
        <taxon>Eurotatoria</taxon>
        <taxon>Bdelloidea</taxon>
        <taxon>Philodinida</taxon>
        <taxon>Philodinidae</taxon>
        <taxon>Didymodactylos</taxon>
    </lineage>
</organism>
<dbReference type="InterPro" id="IPR000276">
    <property type="entry name" value="GPCR_Rhodpsn"/>
</dbReference>
<proteinExistence type="inferred from homology"/>
<dbReference type="InterPro" id="IPR017452">
    <property type="entry name" value="GPCR_Rhodpsn_7TM"/>
</dbReference>
<dbReference type="GO" id="GO:0005886">
    <property type="term" value="C:plasma membrane"/>
    <property type="evidence" value="ECO:0007669"/>
    <property type="project" value="TreeGrafter"/>
</dbReference>
<name>A0A813UW93_9BILA</name>
<comment type="similarity">
    <text evidence="8">Belongs to the G-protein coupled receptor 1 family.</text>
</comment>
<evidence type="ECO:0000256" key="5">
    <source>
        <dbReference type="ARBA" id="ARBA00023136"/>
    </source>
</evidence>
<feature type="transmembrane region" description="Helical" evidence="9">
    <location>
        <begin position="332"/>
        <end position="356"/>
    </location>
</feature>
<dbReference type="PRINTS" id="PR00237">
    <property type="entry name" value="GPCRRHODOPSN"/>
</dbReference>
<evidence type="ECO:0000313" key="13">
    <source>
        <dbReference type="Proteomes" id="UP000663829"/>
    </source>
</evidence>
<evidence type="ECO:0000256" key="2">
    <source>
        <dbReference type="ARBA" id="ARBA00022692"/>
    </source>
</evidence>
<reference evidence="11" key="1">
    <citation type="submission" date="2021-02" db="EMBL/GenBank/DDBJ databases">
        <authorList>
            <person name="Nowell W R."/>
        </authorList>
    </citation>
    <scope>NUCLEOTIDE SEQUENCE</scope>
</reference>
<dbReference type="PANTHER" id="PTHR24243">
    <property type="entry name" value="G-PROTEIN COUPLED RECEPTOR"/>
    <property type="match status" value="1"/>
</dbReference>
<feature type="transmembrane region" description="Helical" evidence="9">
    <location>
        <begin position="393"/>
        <end position="415"/>
    </location>
</feature>